<dbReference type="SMART" id="SM00220">
    <property type="entry name" value="S_TKc"/>
    <property type="match status" value="1"/>
</dbReference>
<sequence>MGGQQSKNFDDNSHDGGEGGMCSQNCGFLGNIVRITKRASMDLIGSPQPETPMHQRRKRAEVKKTLKKEVRSSVYGGLEKEVIPEHATNHEDLLEVSSTSSNAQVIVHEGPDCEKELQRKYQLMEVLGVGSTSTVHRCLNKDEDILCACKIIDKLQMEDRFAGMMAQFQTEVEALRMLQHPCIIQLYDVYLTEEKIYIVMEQMEGGELFDYVVQKGTLNEEEASKIVRRVTSALVYMHDKNIVHRDLKPENLLLKRKPRPTEDVEVKIIDFGLSKAMVEPVARTFLGTRGYLAPEMLQRREYTKAVDTWALGVIVFVLLCGCLPFDDDSSTVPSDDLVKAKFVLRFPRWASNLSASAKDLLSHLLDTDSRTRYTAEQALAHPWVRGQTAPRKNLLASPRRIRDSPHLRTPQSSKRKGATPNGRRKQQTHPAASPELSPKGPMVRKQSI</sequence>
<dbReference type="EMBL" id="CAICTM010000508">
    <property type="protein sequence ID" value="CAB9511922.1"/>
    <property type="molecule type" value="Genomic_DNA"/>
</dbReference>
<dbReference type="InterPro" id="IPR017441">
    <property type="entry name" value="Protein_kinase_ATP_BS"/>
</dbReference>
<gene>
    <name evidence="7" type="ORF">SEMRO_509_G157100.1</name>
</gene>
<dbReference type="CDD" id="cd05117">
    <property type="entry name" value="STKc_CAMK"/>
    <property type="match status" value="1"/>
</dbReference>
<dbReference type="Gene3D" id="1.10.510.10">
    <property type="entry name" value="Transferase(Phosphotransferase) domain 1"/>
    <property type="match status" value="1"/>
</dbReference>
<evidence type="ECO:0000313" key="7">
    <source>
        <dbReference type="EMBL" id="CAB9511922.1"/>
    </source>
</evidence>
<dbReference type="AlphaFoldDB" id="A0A9N8DZU0"/>
<dbReference type="OrthoDB" id="40902at2759"/>
<proteinExistence type="inferred from homology"/>
<feature type="region of interest" description="Disordered" evidence="5">
    <location>
        <begin position="389"/>
        <end position="448"/>
    </location>
</feature>
<comment type="similarity">
    <text evidence="4">Belongs to the protein kinase superfamily.</text>
</comment>
<dbReference type="FunFam" id="1.10.510.10:FF:000571">
    <property type="entry name" value="Maternal embryonic leucine zipper kinase"/>
    <property type="match status" value="1"/>
</dbReference>
<feature type="compositionally biased region" description="Basic residues" evidence="5">
    <location>
        <begin position="413"/>
        <end position="427"/>
    </location>
</feature>
<dbReference type="Pfam" id="PF00069">
    <property type="entry name" value="Pkinase"/>
    <property type="match status" value="1"/>
</dbReference>
<protein>
    <submittedName>
        <fullName evidence="7">MAP kinase-activated protein kinase 2</fullName>
    </submittedName>
</protein>
<dbReference type="Proteomes" id="UP001153069">
    <property type="component" value="Unassembled WGS sequence"/>
</dbReference>
<dbReference type="SUPFAM" id="SSF56112">
    <property type="entry name" value="Protein kinase-like (PK-like)"/>
    <property type="match status" value="1"/>
</dbReference>
<keyword evidence="4" id="KW-0723">Serine/threonine-protein kinase</keyword>
<organism evidence="7 8">
    <name type="scientific">Seminavis robusta</name>
    <dbReference type="NCBI Taxonomy" id="568900"/>
    <lineage>
        <taxon>Eukaryota</taxon>
        <taxon>Sar</taxon>
        <taxon>Stramenopiles</taxon>
        <taxon>Ochrophyta</taxon>
        <taxon>Bacillariophyta</taxon>
        <taxon>Bacillariophyceae</taxon>
        <taxon>Bacillariophycidae</taxon>
        <taxon>Naviculales</taxon>
        <taxon>Naviculaceae</taxon>
        <taxon>Seminavis</taxon>
    </lineage>
</organism>
<dbReference type="PROSITE" id="PS00107">
    <property type="entry name" value="PROTEIN_KINASE_ATP"/>
    <property type="match status" value="1"/>
</dbReference>
<dbReference type="GO" id="GO:0005524">
    <property type="term" value="F:ATP binding"/>
    <property type="evidence" value="ECO:0007669"/>
    <property type="project" value="UniProtKB-UniRule"/>
</dbReference>
<evidence type="ECO:0000256" key="4">
    <source>
        <dbReference type="RuleBase" id="RU000304"/>
    </source>
</evidence>
<dbReference type="PANTHER" id="PTHR24347">
    <property type="entry name" value="SERINE/THREONINE-PROTEIN KINASE"/>
    <property type="match status" value="1"/>
</dbReference>
<feature type="binding site" evidence="3">
    <location>
        <position position="150"/>
    </location>
    <ligand>
        <name>ATP</name>
        <dbReference type="ChEBI" id="CHEBI:30616"/>
    </ligand>
</feature>
<keyword evidence="7" id="KW-0418">Kinase</keyword>
<dbReference type="PROSITE" id="PS50011">
    <property type="entry name" value="PROTEIN_KINASE_DOM"/>
    <property type="match status" value="1"/>
</dbReference>
<dbReference type="InterPro" id="IPR008271">
    <property type="entry name" value="Ser/Thr_kinase_AS"/>
</dbReference>
<dbReference type="GO" id="GO:0004674">
    <property type="term" value="F:protein serine/threonine kinase activity"/>
    <property type="evidence" value="ECO:0007669"/>
    <property type="project" value="UniProtKB-KW"/>
</dbReference>
<evidence type="ECO:0000256" key="5">
    <source>
        <dbReference type="SAM" id="MobiDB-lite"/>
    </source>
</evidence>
<reference evidence="7" key="1">
    <citation type="submission" date="2020-06" db="EMBL/GenBank/DDBJ databases">
        <authorList>
            <consortium name="Plant Systems Biology data submission"/>
        </authorList>
    </citation>
    <scope>NUCLEOTIDE SEQUENCE</scope>
    <source>
        <strain evidence="7">D6</strain>
    </source>
</reference>
<evidence type="ECO:0000256" key="3">
    <source>
        <dbReference type="PROSITE-ProRule" id="PRU10141"/>
    </source>
</evidence>
<dbReference type="InterPro" id="IPR000719">
    <property type="entry name" value="Prot_kinase_dom"/>
</dbReference>
<dbReference type="PROSITE" id="PS00108">
    <property type="entry name" value="PROTEIN_KINASE_ST"/>
    <property type="match status" value="1"/>
</dbReference>
<accession>A0A9N8DZU0</accession>
<dbReference type="InterPro" id="IPR011009">
    <property type="entry name" value="Kinase-like_dom_sf"/>
</dbReference>
<keyword evidence="8" id="KW-1185">Reference proteome</keyword>
<evidence type="ECO:0000259" key="6">
    <source>
        <dbReference type="PROSITE" id="PS50011"/>
    </source>
</evidence>
<keyword evidence="1 3" id="KW-0547">Nucleotide-binding</keyword>
<keyword evidence="7" id="KW-0808">Transferase</keyword>
<keyword evidence="2 3" id="KW-0067">ATP-binding</keyword>
<evidence type="ECO:0000313" key="8">
    <source>
        <dbReference type="Proteomes" id="UP001153069"/>
    </source>
</evidence>
<name>A0A9N8DZU0_9STRA</name>
<comment type="caution">
    <text evidence="7">The sequence shown here is derived from an EMBL/GenBank/DDBJ whole genome shotgun (WGS) entry which is preliminary data.</text>
</comment>
<feature type="domain" description="Protein kinase" evidence="6">
    <location>
        <begin position="121"/>
        <end position="384"/>
    </location>
</feature>
<evidence type="ECO:0000256" key="2">
    <source>
        <dbReference type="ARBA" id="ARBA00022840"/>
    </source>
</evidence>
<evidence type="ECO:0000256" key="1">
    <source>
        <dbReference type="ARBA" id="ARBA00022741"/>
    </source>
</evidence>